<feature type="region of interest" description="Disordered" evidence="1">
    <location>
        <begin position="1"/>
        <end position="77"/>
    </location>
</feature>
<feature type="compositionally biased region" description="Basic and acidic residues" evidence="1">
    <location>
        <begin position="47"/>
        <end position="69"/>
    </location>
</feature>
<dbReference type="EMBL" id="AP023440">
    <property type="protein sequence ID" value="BCL31579.1"/>
    <property type="molecule type" value="Genomic_DNA"/>
</dbReference>
<evidence type="ECO:0000313" key="3">
    <source>
        <dbReference type="Proteomes" id="UP000516444"/>
    </source>
</evidence>
<gene>
    <name evidence="2" type="ORF">GCM10017557_64380</name>
</gene>
<proteinExistence type="predicted"/>
<sequence length="114" mass="12513">MGPSLDTDRDTDRNGFERPGDRVTGQWTAGQPDILEFERSVVPMHPSLRDRTDNEGGPIRRDARGDARGETYGGTHSGRVVGIYDAAARRDGRRARQGVVSALVSAFVSGLRFR</sequence>
<evidence type="ECO:0000256" key="1">
    <source>
        <dbReference type="SAM" id="MobiDB-lite"/>
    </source>
</evidence>
<dbReference type="Proteomes" id="UP000516444">
    <property type="component" value="Chromosome"/>
</dbReference>
<reference evidence="2 3" key="1">
    <citation type="journal article" date="2014" name="Int. J. Syst. Evol. Microbiol.">
        <title>Complete genome sequence of Corynebacterium casei LMG S-19264T (=DSM 44701T), isolated from a smear-ripened cheese.</title>
        <authorList>
            <consortium name="US DOE Joint Genome Institute (JGI-PGF)"/>
            <person name="Walter F."/>
            <person name="Albersmeier A."/>
            <person name="Kalinowski J."/>
            <person name="Ruckert C."/>
        </authorList>
    </citation>
    <scope>NUCLEOTIDE SEQUENCE [LARGE SCALE GENOMIC DNA]</scope>
    <source>
        <strain evidence="2 3">JCM 4677</strain>
    </source>
</reference>
<organism evidence="2 3">
    <name type="scientific">Streptomyces aurantiacus</name>
    <dbReference type="NCBI Taxonomy" id="47760"/>
    <lineage>
        <taxon>Bacteria</taxon>
        <taxon>Bacillati</taxon>
        <taxon>Actinomycetota</taxon>
        <taxon>Actinomycetes</taxon>
        <taxon>Kitasatosporales</taxon>
        <taxon>Streptomycetaceae</taxon>
        <taxon>Streptomyces</taxon>
        <taxon>Streptomyces aurantiacus group</taxon>
    </lineage>
</organism>
<keyword evidence="3" id="KW-1185">Reference proteome</keyword>
<dbReference type="AlphaFoldDB" id="A0A7G1P8E0"/>
<accession>A0A7G1P8E0</accession>
<feature type="compositionally biased region" description="Basic and acidic residues" evidence="1">
    <location>
        <begin position="1"/>
        <end position="21"/>
    </location>
</feature>
<protein>
    <submittedName>
        <fullName evidence="2">Uncharacterized protein</fullName>
    </submittedName>
</protein>
<evidence type="ECO:0000313" key="2">
    <source>
        <dbReference type="EMBL" id="BCL31579.1"/>
    </source>
</evidence>
<dbReference type="KEGG" id="sgm:GCM10017557_64380"/>
<name>A0A7G1P8E0_9ACTN</name>